<organism evidence="1">
    <name type="scientific">Serratia proteamaculans (strain 568)</name>
    <dbReference type="NCBI Taxonomy" id="399741"/>
    <lineage>
        <taxon>Bacteria</taxon>
        <taxon>Pseudomonadati</taxon>
        <taxon>Pseudomonadota</taxon>
        <taxon>Gammaproteobacteria</taxon>
        <taxon>Enterobacterales</taxon>
        <taxon>Yersiniaceae</taxon>
        <taxon>Serratia</taxon>
    </lineage>
</organism>
<accession>A8GJ66</accession>
<gene>
    <name evidence="1" type="ordered locus">Spro_4061</name>
</gene>
<dbReference type="KEGG" id="spe:Spro_4061"/>
<reference evidence="1" key="1">
    <citation type="submission" date="2007-09" db="EMBL/GenBank/DDBJ databases">
        <title>Complete sequence of chromosome of Serratia proteamaculans 568.</title>
        <authorList>
            <consortium name="US DOE Joint Genome Institute"/>
            <person name="Copeland A."/>
            <person name="Lucas S."/>
            <person name="Lapidus A."/>
            <person name="Barry K."/>
            <person name="Glavina del Rio T."/>
            <person name="Dalin E."/>
            <person name="Tice H."/>
            <person name="Pitluck S."/>
            <person name="Chain P."/>
            <person name="Malfatti S."/>
            <person name="Shin M."/>
            <person name="Vergez L."/>
            <person name="Schmutz J."/>
            <person name="Larimer F."/>
            <person name="Land M."/>
            <person name="Hauser L."/>
            <person name="Kyrpides N."/>
            <person name="Kim E."/>
            <person name="Taghavi S."/>
            <person name="Newman L."/>
            <person name="Vangronsveld J."/>
            <person name="van der Lelie D."/>
            <person name="Richardson P."/>
        </authorList>
    </citation>
    <scope>NUCLEOTIDE SEQUENCE [LARGE SCALE GENOMIC DNA]</scope>
    <source>
        <strain evidence="1">568</strain>
    </source>
</reference>
<dbReference type="eggNOG" id="ENOG502ZMY6">
    <property type="taxonomic scope" value="Bacteria"/>
</dbReference>
<dbReference type="STRING" id="399741.Spro_4061"/>
<protein>
    <submittedName>
        <fullName evidence="1">Uncharacterized protein</fullName>
    </submittedName>
</protein>
<dbReference type="AlphaFoldDB" id="A8GJ66"/>
<dbReference type="HOGENOM" id="CLU_145955_0_0_6"/>
<evidence type="ECO:0000313" key="1">
    <source>
        <dbReference type="EMBL" id="ABV43156.1"/>
    </source>
</evidence>
<proteinExistence type="predicted"/>
<dbReference type="EMBL" id="CP000826">
    <property type="protein sequence ID" value="ABV43156.1"/>
    <property type="molecule type" value="Genomic_DNA"/>
</dbReference>
<name>A8GJ66_SERP5</name>
<sequence length="138" mass="15224">MGINPAFLFVEDLSMHTQLPNVLDVKTAFDAFHFLCLVEGKLMSIRACQRLGLGLEREDPTELNDVENAFINAGEAFGGFLLVMQYGHISTLSANGQALLTRLVSLSKDIHASYWAQAVEQGKRDVEADIAIGELEVW</sequence>